<evidence type="ECO:0000313" key="1">
    <source>
        <dbReference type="EMBL" id="TFK02321.1"/>
    </source>
</evidence>
<dbReference type="EMBL" id="QXTE01000195">
    <property type="protein sequence ID" value="TFK02321.1"/>
    <property type="molecule type" value="Genomic_DNA"/>
</dbReference>
<organism evidence="1 2">
    <name type="scientific">Platysternon megacephalum</name>
    <name type="common">big-headed turtle</name>
    <dbReference type="NCBI Taxonomy" id="55544"/>
    <lineage>
        <taxon>Eukaryota</taxon>
        <taxon>Metazoa</taxon>
        <taxon>Chordata</taxon>
        <taxon>Craniata</taxon>
        <taxon>Vertebrata</taxon>
        <taxon>Euteleostomi</taxon>
        <taxon>Archelosauria</taxon>
        <taxon>Testudinata</taxon>
        <taxon>Testudines</taxon>
        <taxon>Cryptodira</taxon>
        <taxon>Durocryptodira</taxon>
        <taxon>Testudinoidea</taxon>
        <taxon>Platysternidae</taxon>
        <taxon>Platysternon</taxon>
    </lineage>
</organism>
<gene>
    <name evidence="1" type="ORF">DR999_PMT15396</name>
</gene>
<proteinExistence type="predicted"/>
<sequence>MSPTPHPGSYRGILLCIETDKPCAPRVPPVELAHVIDLPVNHRPPLLRRVPPARVEPELLPGEELQGPASSTVSLICTLGGLDSEAIPICLSTEQLHSSPCCRHTPELVLS</sequence>
<keyword evidence="2" id="KW-1185">Reference proteome</keyword>
<dbReference type="AlphaFoldDB" id="A0A4D9DWG1"/>
<reference evidence="1 2" key="1">
    <citation type="submission" date="2019-04" db="EMBL/GenBank/DDBJ databases">
        <title>Draft genome of the big-headed turtle Platysternon megacephalum.</title>
        <authorList>
            <person name="Gong S."/>
        </authorList>
    </citation>
    <scope>NUCLEOTIDE SEQUENCE [LARGE SCALE GENOMIC DNA]</scope>
    <source>
        <strain evidence="1">DO16091913</strain>
        <tissue evidence="1">Muscle</tissue>
    </source>
</reference>
<evidence type="ECO:0000313" key="2">
    <source>
        <dbReference type="Proteomes" id="UP000297703"/>
    </source>
</evidence>
<accession>A0A4D9DWG1</accession>
<name>A0A4D9DWG1_9SAUR</name>
<protein>
    <submittedName>
        <fullName evidence="1">Adenylate cyclase type 1</fullName>
    </submittedName>
</protein>
<reference evidence="1 2" key="2">
    <citation type="submission" date="2019-04" db="EMBL/GenBank/DDBJ databases">
        <title>The genome sequence of big-headed turtle.</title>
        <authorList>
            <person name="Gong S."/>
        </authorList>
    </citation>
    <scope>NUCLEOTIDE SEQUENCE [LARGE SCALE GENOMIC DNA]</scope>
    <source>
        <strain evidence="1">DO16091913</strain>
        <tissue evidence="1">Muscle</tissue>
    </source>
</reference>
<dbReference type="Proteomes" id="UP000297703">
    <property type="component" value="Unassembled WGS sequence"/>
</dbReference>
<comment type="caution">
    <text evidence="1">The sequence shown here is derived from an EMBL/GenBank/DDBJ whole genome shotgun (WGS) entry which is preliminary data.</text>
</comment>